<dbReference type="AlphaFoldDB" id="A0A1C3UZJ8"/>
<dbReference type="Gene3D" id="3.40.50.1820">
    <property type="entry name" value="alpha/beta hydrolase"/>
    <property type="match status" value="1"/>
</dbReference>
<dbReference type="EMBL" id="FMAH01000007">
    <property type="protein sequence ID" value="SCB20855.1"/>
    <property type="molecule type" value="Genomic_DNA"/>
</dbReference>
<evidence type="ECO:0000259" key="1">
    <source>
        <dbReference type="Pfam" id="PF07859"/>
    </source>
</evidence>
<dbReference type="RefSeq" id="WP_208858624.1">
    <property type="nucleotide sequence ID" value="NZ_FMAH01000007.1"/>
</dbReference>
<dbReference type="STRING" id="411945.GA0061102_100750"/>
<proteinExistence type="predicted"/>
<feature type="domain" description="Alpha/beta hydrolase fold-3" evidence="1">
    <location>
        <begin position="5"/>
        <end position="62"/>
    </location>
</feature>
<dbReference type="Pfam" id="PF07859">
    <property type="entry name" value="Abhydrolase_3"/>
    <property type="match status" value="1"/>
</dbReference>
<dbReference type="Proteomes" id="UP000199435">
    <property type="component" value="Unassembled WGS sequence"/>
</dbReference>
<gene>
    <name evidence="2" type="ORF">GA0061102_100750</name>
</gene>
<name>A0A1C3UZJ8_9HYPH</name>
<dbReference type="InterPro" id="IPR013094">
    <property type="entry name" value="AB_hydrolase_3"/>
</dbReference>
<keyword evidence="2" id="KW-0378">Hydrolase</keyword>
<evidence type="ECO:0000313" key="2">
    <source>
        <dbReference type="EMBL" id="SCB20855.1"/>
    </source>
</evidence>
<organism evidence="2 3">
    <name type="scientific">Rhizobium miluonense</name>
    <dbReference type="NCBI Taxonomy" id="411945"/>
    <lineage>
        <taxon>Bacteria</taxon>
        <taxon>Pseudomonadati</taxon>
        <taxon>Pseudomonadota</taxon>
        <taxon>Alphaproteobacteria</taxon>
        <taxon>Hyphomicrobiales</taxon>
        <taxon>Rhizobiaceae</taxon>
        <taxon>Rhizobium/Agrobacterium group</taxon>
        <taxon>Rhizobium</taxon>
    </lineage>
</organism>
<dbReference type="SUPFAM" id="SSF53474">
    <property type="entry name" value="alpha/beta-Hydrolases"/>
    <property type="match status" value="1"/>
</dbReference>
<dbReference type="GO" id="GO:0016787">
    <property type="term" value="F:hydrolase activity"/>
    <property type="evidence" value="ECO:0007669"/>
    <property type="project" value="UniProtKB-KW"/>
</dbReference>
<keyword evidence="3" id="KW-1185">Reference proteome</keyword>
<accession>A0A1C3UZJ8</accession>
<reference evidence="3" key="1">
    <citation type="submission" date="2016-08" db="EMBL/GenBank/DDBJ databases">
        <authorList>
            <person name="Varghese N."/>
            <person name="Submissions Spin"/>
        </authorList>
    </citation>
    <scope>NUCLEOTIDE SEQUENCE [LARGE SCALE GENOMIC DNA]</scope>
    <source>
        <strain evidence="3">HAMBI 2971</strain>
    </source>
</reference>
<sequence length="88" mass="9752">MNEISPHASPALASDLAGLPPCFMMSGTLDLFLEEDLEYARRLIRAGVPTELHIYPGAFHAFDFQKDADVTGQFRVDSLAALRRSLKM</sequence>
<protein>
    <submittedName>
        <fullName evidence="2">Alpha/beta hydrolase fold</fullName>
    </submittedName>
</protein>
<evidence type="ECO:0000313" key="3">
    <source>
        <dbReference type="Proteomes" id="UP000199435"/>
    </source>
</evidence>
<dbReference type="InterPro" id="IPR029058">
    <property type="entry name" value="AB_hydrolase_fold"/>
</dbReference>